<dbReference type="PANTHER" id="PTHR38344">
    <property type="entry name" value="UPF0753 PROTEIN AQ_863"/>
    <property type="match status" value="1"/>
</dbReference>
<gene>
    <name evidence="6" type="ORF">H2O73_21725</name>
</gene>
<proteinExistence type="predicted"/>
<protein>
    <submittedName>
        <fullName evidence="6">DUF2309 family protein</fullName>
    </submittedName>
</protein>
<comment type="caution">
    <text evidence="6">The sequence shown here is derived from an EMBL/GenBank/DDBJ whole genome shotgun (WGS) entry which is preliminary data.</text>
</comment>
<dbReference type="Pfam" id="PF10070">
    <property type="entry name" value="DabA"/>
    <property type="match status" value="1"/>
</dbReference>
<evidence type="ECO:0000256" key="1">
    <source>
        <dbReference type="ARBA" id="ARBA00022448"/>
    </source>
</evidence>
<dbReference type="Proteomes" id="UP000571701">
    <property type="component" value="Unassembled WGS sequence"/>
</dbReference>
<dbReference type="AlphaFoldDB" id="A0A7W2FVG2"/>
<evidence type="ECO:0000313" key="7">
    <source>
        <dbReference type="Proteomes" id="UP000571701"/>
    </source>
</evidence>
<keyword evidence="3" id="KW-0479">Metal-binding</keyword>
<dbReference type="GO" id="GO:0046872">
    <property type="term" value="F:metal ion binding"/>
    <property type="evidence" value="ECO:0007669"/>
    <property type="project" value="UniProtKB-KW"/>
</dbReference>
<reference evidence="6 7" key="1">
    <citation type="submission" date="2020-07" db="EMBL/GenBank/DDBJ databases">
        <title>Vibrio marinisediminis sp. nov., isolated from marine sediment.</title>
        <authorList>
            <person name="Ji X."/>
        </authorList>
    </citation>
    <scope>NUCLEOTIDE SEQUENCE [LARGE SCALE GENOMIC DNA]</scope>
    <source>
        <strain evidence="6 7">404</strain>
    </source>
</reference>
<organism evidence="6 7">
    <name type="scientific">Vibrio marinisediminis</name>
    <dbReference type="NCBI Taxonomy" id="2758441"/>
    <lineage>
        <taxon>Bacteria</taxon>
        <taxon>Pseudomonadati</taxon>
        <taxon>Pseudomonadota</taxon>
        <taxon>Gammaproteobacteria</taxon>
        <taxon>Vibrionales</taxon>
        <taxon>Vibrionaceae</taxon>
        <taxon>Vibrio</taxon>
    </lineage>
</organism>
<evidence type="ECO:0000313" key="6">
    <source>
        <dbReference type="EMBL" id="MBA5764971.1"/>
    </source>
</evidence>
<dbReference type="PANTHER" id="PTHR38344:SF1">
    <property type="entry name" value="INORGANIC CARBON TRANSPORTER SUBUNIT DABA-RELATED"/>
    <property type="match status" value="1"/>
</dbReference>
<keyword evidence="4" id="KW-0862">Zinc</keyword>
<feature type="non-terminal residue" evidence="6">
    <location>
        <position position="1"/>
    </location>
</feature>
<keyword evidence="1" id="KW-0813">Transport</keyword>
<keyword evidence="7" id="KW-1185">Reference proteome</keyword>
<evidence type="ECO:0000256" key="4">
    <source>
        <dbReference type="ARBA" id="ARBA00022833"/>
    </source>
</evidence>
<evidence type="ECO:0000256" key="5">
    <source>
        <dbReference type="ARBA" id="ARBA00023136"/>
    </source>
</evidence>
<sequence>IAGHGSHVNNNAHASALQCGACGGYGGDVNARLLADLLNQPHVRAGLAARGIAVPEDTIFVAALHDTAQDAITL</sequence>
<dbReference type="InterPro" id="IPR018752">
    <property type="entry name" value="DabA"/>
</dbReference>
<evidence type="ECO:0000256" key="3">
    <source>
        <dbReference type="ARBA" id="ARBA00022723"/>
    </source>
</evidence>
<feature type="non-terminal residue" evidence="6">
    <location>
        <position position="74"/>
    </location>
</feature>
<dbReference type="EMBL" id="JACFYF010000452">
    <property type="protein sequence ID" value="MBA5764971.1"/>
    <property type="molecule type" value="Genomic_DNA"/>
</dbReference>
<name>A0A7W2FVG2_9VIBR</name>
<keyword evidence="5" id="KW-0472">Membrane</keyword>
<accession>A0A7W2FVG2</accession>
<evidence type="ECO:0000256" key="2">
    <source>
        <dbReference type="ARBA" id="ARBA00022475"/>
    </source>
</evidence>
<keyword evidence="2" id="KW-1003">Cell membrane</keyword>